<evidence type="ECO:0000313" key="1">
    <source>
        <dbReference type="EMBL" id="MDF2255691.1"/>
    </source>
</evidence>
<evidence type="ECO:0000313" key="2">
    <source>
        <dbReference type="Proteomes" id="UP001220022"/>
    </source>
</evidence>
<keyword evidence="2" id="KW-1185">Reference proteome</keyword>
<dbReference type="Proteomes" id="UP001220022">
    <property type="component" value="Unassembled WGS sequence"/>
</dbReference>
<reference evidence="1 2" key="1">
    <citation type="submission" date="2023-03" db="EMBL/GenBank/DDBJ databases">
        <title>Draft genome sequence of type strain Streptomyces ferralitis JCM 14344.</title>
        <authorList>
            <person name="Klaysubun C."/>
            <person name="Duangmal K."/>
        </authorList>
    </citation>
    <scope>NUCLEOTIDE SEQUENCE [LARGE SCALE GENOMIC DNA]</scope>
    <source>
        <strain evidence="1 2">JCM 14344</strain>
    </source>
</reference>
<accession>A0ABT5YWG3</accession>
<dbReference type="EMBL" id="JARHTQ010000004">
    <property type="protein sequence ID" value="MDF2255691.1"/>
    <property type="molecule type" value="Genomic_DNA"/>
</dbReference>
<comment type="caution">
    <text evidence="1">The sequence shown here is derived from an EMBL/GenBank/DDBJ whole genome shotgun (WGS) entry which is preliminary data.</text>
</comment>
<proteinExistence type="predicted"/>
<name>A0ABT5YWG3_9ACTN</name>
<organism evidence="1 2">
    <name type="scientific">Streptantibioticus ferralitis</name>
    <dbReference type="NCBI Taxonomy" id="236510"/>
    <lineage>
        <taxon>Bacteria</taxon>
        <taxon>Bacillati</taxon>
        <taxon>Actinomycetota</taxon>
        <taxon>Actinomycetes</taxon>
        <taxon>Kitasatosporales</taxon>
        <taxon>Streptomycetaceae</taxon>
        <taxon>Streptantibioticus</taxon>
    </lineage>
</organism>
<dbReference type="RefSeq" id="WP_275810657.1">
    <property type="nucleotide sequence ID" value="NZ_BAAANM010000017.1"/>
</dbReference>
<sequence>MVTLGEAGAGKSVFMAAMFRKLGFERQNLSTAAFYLTATGSYVR</sequence>
<protein>
    <submittedName>
        <fullName evidence="1">Uncharacterized protein</fullName>
    </submittedName>
</protein>
<gene>
    <name evidence="1" type="ORF">P2L57_08135</name>
</gene>